<accession>A0A9Q0GF66</accession>
<organism evidence="2 3">
    <name type="scientific">Turnera subulata</name>
    <dbReference type="NCBI Taxonomy" id="218843"/>
    <lineage>
        <taxon>Eukaryota</taxon>
        <taxon>Viridiplantae</taxon>
        <taxon>Streptophyta</taxon>
        <taxon>Embryophyta</taxon>
        <taxon>Tracheophyta</taxon>
        <taxon>Spermatophyta</taxon>
        <taxon>Magnoliopsida</taxon>
        <taxon>eudicotyledons</taxon>
        <taxon>Gunneridae</taxon>
        <taxon>Pentapetalae</taxon>
        <taxon>rosids</taxon>
        <taxon>fabids</taxon>
        <taxon>Malpighiales</taxon>
        <taxon>Passifloraceae</taxon>
        <taxon>Turnera</taxon>
    </lineage>
</organism>
<reference evidence="2" key="2">
    <citation type="journal article" date="2023" name="Plants (Basel)">
        <title>Annotation of the Turnera subulata (Passifloraceae) Draft Genome Reveals the S-Locus Evolved after the Divergence of Turneroideae from Passifloroideae in a Stepwise Manner.</title>
        <authorList>
            <person name="Henning P.M."/>
            <person name="Roalson E.H."/>
            <person name="Mir W."/>
            <person name="McCubbin A.G."/>
            <person name="Shore J.S."/>
        </authorList>
    </citation>
    <scope>NUCLEOTIDE SEQUENCE</scope>
    <source>
        <tissue evidence="2">Leaves</tissue>
    </source>
</reference>
<feature type="non-terminal residue" evidence="2">
    <location>
        <position position="1"/>
    </location>
</feature>
<protein>
    <submittedName>
        <fullName evidence="2">Uncharacterized protein</fullName>
    </submittedName>
</protein>
<keyword evidence="3" id="KW-1185">Reference proteome</keyword>
<dbReference type="OrthoDB" id="25498at2759"/>
<dbReference type="EMBL" id="JAKUCV010000858">
    <property type="protein sequence ID" value="KAJ4848621.1"/>
    <property type="molecule type" value="Genomic_DNA"/>
</dbReference>
<comment type="caution">
    <text evidence="2">The sequence shown here is derived from an EMBL/GenBank/DDBJ whole genome shotgun (WGS) entry which is preliminary data.</text>
</comment>
<feature type="chain" id="PRO_5040489886" evidence="1">
    <location>
        <begin position="40"/>
        <end position="134"/>
    </location>
</feature>
<evidence type="ECO:0000256" key="1">
    <source>
        <dbReference type="SAM" id="SignalP"/>
    </source>
</evidence>
<evidence type="ECO:0000313" key="2">
    <source>
        <dbReference type="EMBL" id="KAJ4848621.1"/>
    </source>
</evidence>
<dbReference type="AlphaFoldDB" id="A0A9Q0GF66"/>
<keyword evidence="1" id="KW-0732">Signal</keyword>
<gene>
    <name evidence="2" type="ORF">Tsubulata_016194</name>
</gene>
<name>A0A9Q0GF66_9ROSI</name>
<dbReference type="Proteomes" id="UP001141552">
    <property type="component" value="Unassembled WGS sequence"/>
</dbReference>
<feature type="signal peptide" evidence="1">
    <location>
        <begin position="1"/>
        <end position="39"/>
    </location>
</feature>
<proteinExistence type="predicted"/>
<sequence>ILFCFSPHPHSLSLSLLLAATRLHLLLSLLVSLPSICVPSQPPLPRMKGGAGLGSSSGRDLEGGAVARYSTGLGVTGGSALIHEFCSSEVPNPTHLKVDTGFRVGEVTIKACVSVNLSLGDGTLAAKKFLLIFA</sequence>
<reference evidence="2" key="1">
    <citation type="submission" date="2022-02" db="EMBL/GenBank/DDBJ databases">
        <authorList>
            <person name="Henning P.M."/>
            <person name="McCubbin A.G."/>
            <person name="Shore J.S."/>
        </authorList>
    </citation>
    <scope>NUCLEOTIDE SEQUENCE</scope>
    <source>
        <strain evidence="2">F60SS</strain>
        <tissue evidence="2">Leaves</tissue>
    </source>
</reference>
<evidence type="ECO:0000313" key="3">
    <source>
        <dbReference type="Proteomes" id="UP001141552"/>
    </source>
</evidence>